<reference evidence="5" key="1">
    <citation type="journal article" date="2019" name="Int. J. Syst. Evol. Microbiol.">
        <title>The Global Catalogue of Microorganisms (GCM) 10K type strain sequencing project: providing services to taxonomists for standard genome sequencing and annotation.</title>
        <authorList>
            <consortium name="The Broad Institute Genomics Platform"/>
            <consortium name="The Broad Institute Genome Sequencing Center for Infectious Disease"/>
            <person name="Wu L."/>
            <person name="Ma J."/>
        </authorList>
    </citation>
    <scope>NUCLEOTIDE SEQUENCE [LARGE SCALE GENOMIC DNA]</scope>
    <source>
        <strain evidence="5">JCM 14736</strain>
    </source>
</reference>
<name>A0ABP4XR42_9MICO</name>
<dbReference type="Proteomes" id="UP001500851">
    <property type="component" value="Unassembled WGS sequence"/>
</dbReference>
<dbReference type="Gene3D" id="3.40.50.1100">
    <property type="match status" value="2"/>
</dbReference>
<comment type="cofactor">
    <cofactor evidence="1">
        <name>pyridoxal 5'-phosphate</name>
        <dbReference type="ChEBI" id="CHEBI:597326"/>
    </cofactor>
</comment>
<dbReference type="InterPro" id="IPR001926">
    <property type="entry name" value="TrpB-like_PALP"/>
</dbReference>
<evidence type="ECO:0000259" key="3">
    <source>
        <dbReference type="Pfam" id="PF00291"/>
    </source>
</evidence>
<evidence type="ECO:0000313" key="4">
    <source>
        <dbReference type="EMBL" id="GAA1788371.1"/>
    </source>
</evidence>
<keyword evidence="2" id="KW-0663">Pyridoxal phosphate</keyword>
<dbReference type="InterPro" id="IPR050214">
    <property type="entry name" value="Cys_Synth/Cystath_Beta-Synth"/>
</dbReference>
<comment type="caution">
    <text evidence="4">The sequence shown here is derived from an EMBL/GenBank/DDBJ whole genome shotgun (WGS) entry which is preliminary data.</text>
</comment>
<proteinExistence type="predicted"/>
<dbReference type="PANTHER" id="PTHR10314">
    <property type="entry name" value="CYSTATHIONINE BETA-SYNTHASE"/>
    <property type="match status" value="1"/>
</dbReference>
<accession>A0ABP4XR42</accession>
<organism evidence="4 5">
    <name type="scientific">Leucobacter iarius</name>
    <dbReference type="NCBI Taxonomy" id="333963"/>
    <lineage>
        <taxon>Bacteria</taxon>
        <taxon>Bacillati</taxon>
        <taxon>Actinomycetota</taxon>
        <taxon>Actinomycetes</taxon>
        <taxon>Micrococcales</taxon>
        <taxon>Microbacteriaceae</taxon>
        <taxon>Leucobacter</taxon>
    </lineage>
</organism>
<evidence type="ECO:0000256" key="2">
    <source>
        <dbReference type="ARBA" id="ARBA00022898"/>
    </source>
</evidence>
<dbReference type="SUPFAM" id="SSF53686">
    <property type="entry name" value="Tryptophan synthase beta subunit-like PLP-dependent enzymes"/>
    <property type="match status" value="1"/>
</dbReference>
<sequence length="372" mass="40089">MPHSAQALPISFPDPSRSRTYDSVLDLIGNTPLVRLNRLTEGLPATVYVKLDGFNLGGSSKDRIGLNIVREAIAGGELRPGGRITDTGAGNTAIGIALAGNATGHPSSSVPLPTLSPEKARLLEFLGVELLPGRPDVPREDPENWANVAQRRAEAETDGWWSHQESNGDNPAAHIASTGPEIWHQTGGRVTHFLAQIATGGTVSGTGSYLHEQNPEVSVIATDFHGSMHSQSNLYRVASGEPDAEQLERDWPENIDLDVIDRIERRDREAAIALGWRAAREEGLLIGLSSALSLGVALDLAANADEDDVFVVFSADSARDYVSREYNLAWLRENDYPELAERLARGDYSAPTHGSTDPDTVLVARADDRVLA</sequence>
<dbReference type="RefSeq" id="WP_344031346.1">
    <property type="nucleotide sequence ID" value="NZ_BAAAOB010000001.1"/>
</dbReference>
<keyword evidence="5" id="KW-1185">Reference proteome</keyword>
<dbReference type="EMBL" id="BAAAOB010000001">
    <property type="protein sequence ID" value="GAA1788371.1"/>
    <property type="molecule type" value="Genomic_DNA"/>
</dbReference>
<feature type="domain" description="Tryptophan synthase beta chain-like PALP" evidence="3">
    <location>
        <begin position="25"/>
        <end position="314"/>
    </location>
</feature>
<evidence type="ECO:0000313" key="5">
    <source>
        <dbReference type="Proteomes" id="UP001500851"/>
    </source>
</evidence>
<protein>
    <recommendedName>
        <fullName evidence="3">Tryptophan synthase beta chain-like PALP domain-containing protein</fullName>
    </recommendedName>
</protein>
<dbReference type="InterPro" id="IPR036052">
    <property type="entry name" value="TrpB-like_PALP_sf"/>
</dbReference>
<gene>
    <name evidence="4" type="ORF">GCM10009768_16760</name>
</gene>
<dbReference type="Pfam" id="PF00291">
    <property type="entry name" value="PALP"/>
    <property type="match status" value="1"/>
</dbReference>
<dbReference type="CDD" id="cd01561">
    <property type="entry name" value="CBS_like"/>
    <property type="match status" value="1"/>
</dbReference>
<evidence type="ECO:0000256" key="1">
    <source>
        <dbReference type="ARBA" id="ARBA00001933"/>
    </source>
</evidence>